<evidence type="ECO:0000313" key="8">
    <source>
        <dbReference type="Proteomes" id="UP001526426"/>
    </source>
</evidence>
<sequence length="230" mass="26625">MKTILVIEDEKAVRNNIAKILTLKGFAVISAENGQVGIQLAQDHQPDLIVCDILMPQINGYEVLARLQDDVKTRTIPFIFLTAKVERSEQRRGMALGADDYITKPFTMDELMDAIEVKLKKKLDFDANLAILTEELHKIKQFLETKERIMQGFNQELRRPLSNIKMVLELLSQSPKEFQQKEYIRILQTEFKREISLLNQLEELQKIINPENAQILAQLNLLDRQQDHSL</sequence>
<keyword evidence="8" id="KW-1185">Reference proteome</keyword>
<dbReference type="CDD" id="cd17574">
    <property type="entry name" value="REC_OmpR"/>
    <property type="match status" value="1"/>
</dbReference>
<organism evidence="7 8">
    <name type="scientific">Spirulina subsalsa FACHB-351</name>
    <dbReference type="NCBI Taxonomy" id="234711"/>
    <lineage>
        <taxon>Bacteria</taxon>
        <taxon>Bacillati</taxon>
        <taxon>Cyanobacteriota</taxon>
        <taxon>Cyanophyceae</taxon>
        <taxon>Spirulinales</taxon>
        <taxon>Spirulinaceae</taxon>
        <taxon>Spirulina</taxon>
    </lineage>
</organism>
<accession>A0ABT3L7Y2</accession>
<dbReference type="InterPro" id="IPR036097">
    <property type="entry name" value="HisK_dim/P_sf"/>
</dbReference>
<gene>
    <name evidence="7" type="ORF">K4A83_13150</name>
</gene>
<evidence type="ECO:0000256" key="2">
    <source>
        <dbReference type="ARBA" id="ARBA00012438"/>
    </source>
</evidence>
<dbReference type="Gene3D" id="1.10.287.130">
    <property type="match status" value="1"/>
</dbReference>
<feature type="modified residue" description="4-aspartylphosphate" evidence="5">
    <location>
        <position position="52"/>
    </location>
</feature>
<dbReference type="SMART" id="SM00388">
    <property type="entry name" value="HisKA"/>
    <property type="match status" value="1"/>
</dbReference>
<reference evidence="7 8" key="1">
    <citation type="submission" date="2021-08" db="EMBL/GenBank/DDBJ databases">
        <title>Draft genome sequence of Spirulina subsalsa with high tolerance to salinity and hype-accumulation of phycocyanin.</title>
        <authorList>
            <person name="Pei H."/>
            <person name="Jiang L."/>
        </authorList>
    </citation>
    <scope>NUCLEOTIDE SEQUENCE [LARGE SCALE GENOMIC DNA]</scope>
    <source>
        <strain evidence="7 8">FACHB-351</strain>
    </source>
</reference>
<feature type="domain" description="Response regulatory" evidence="6">
    <location>
        <begin position="3"/>
        <end position="119"/>
    </location>
</feature>
<evidence type="ECO:0000256" key="3">
    <source>
        <dbReference type="ARBA" id="ARBA00022553"/>
    </source>
</evidence>
<dbReference type="EC" id="2.7.13.3" evidence="2"/>
<dbReference type="Gene3D" id="3.40.50.2300">
    <property type="match status" value="1"/>
</dbReference>
<dbReference type="InterPro" id="IPR011006">
    <property type="entry name" value="CheY-like_superfamily"/>
</dbReference>
<dbReference type="SUPFAM" id="SSF47384">
    <property type="entry name" value="Homodimeric domain of signal transducing histidine kinase"/>
    <property type="match status" value="1"/>
</dbReference>
<keyword evidence="3 5" id="KW-0597">Phosphoprotein</keyword>
<dbReference type="SUPFAM" id="SSF52172">
    <property type="entry name" value="CheY-like"/>
    <property type="match status" value="1"/>
</dbReference>
<dbReference type="Pfam" id="PF00072">
    <property type="entry name" value="Response_reg"/>
    <property type="match status" value="1"/>
</dbReference>
<evidence type="ECO:0000256" key="4">
    <source>
        <dbReference type="ARBA" id="ARBA00023012"/>
    </source>
</evidence>
<dbReference type="PANTHER" id="PTHR43547">
    <property type="entry name" value="TWO-COMPONENT HISTIDINE KINASE"/>
    <property type="match status" value="1"/>
</dbReference>
<dbReference type="PANTHER" id="PTHR43547:SF2">
    <property type="entry name" value="HYBRID SIGNAL TRANSDUCTION HISTIDINE KINASE C"/>
    <property type="match status" value="1"/>
</dbReference>
<dbReference type="Proteomes" id="UP001526426">
    <property type="component" value="Unassembled WGS sequence"/>
</dbReference>
<protein>
    <recommendedName>
        <fullName evidence="2">histidine kinase</fullName>
        <ecNumber evidence="2">2.7.13.3</ecNumber>
    </recommendedName>
</protein>
<keyword evidence="4" id="KW-0902">Two-component regulatory system</keyword>
<comment type="caution">
    <text evidence="7">The sequence shown here is derived from an EMBL/GenBank/DDBJ whole genome shotgun (WGS) entry which is preliminary data.</text>
</comment>
<evidence type="ECO:0000259" key="6">
    <source>
        <dbReference type="PROSITE" id="PS50110"/>
    </source>
</evidence>
<proteinExistence type="predicted"/>
<dbReference type="PROSITE" id="PS50110">
    <property type="entry name" value="RESPONSE_REGULATORY"/>
    <property type="match status" value="1"/>
</dbReference>
<dbReference type="Pfam" id="PF00512">
    <property type="entry name" value="HisKA"/>
    <property type="match status" value="1"/>
</dbReference>
<dbReference type="EMBL" id="JAIHOM010000061">
    <property type="protein sequence ID" value="MCW6037209.1"/>
    <property type="molecule type" value="Genomic_DNA"/>
</dbReference>
<comment type="catalytic activity">
    <reaction evidence="1">
        <text>ATP + protein L-histidine = ADP + protein N-phospho-L-histidine.</text>
        <dbReference type="EC" id="2.7.13.3"/>
    </reaction>
</comment>
<dbReference type="CDD" id="cd00082">
    <property type="entry name" value="HisKA"/>
    <property type="match status" value="1"/>
</dbReference>
<dbReference type="InterPro" id="IPR001789">
    <property type="entry name" value="Sig_transdc_resp-reg_receiver"/>
</dbReference>
<evidence type="ECO:0000313" key="7">
    <source>
        <dbReference type="EMBL" id="MCW6037209.1"/>
    </source>
</evidence>
<evidence type="ECO:0000256" key="5">
    <source>
        <dbReference type="PROSITE-ProRule" id="PRU00169"/>
    </source>
</evidence>
<dbReference type="SMART" id="SM00448">
    <property type="entry name" value="REC"/>
    <property type="match status" value="1"/>
</dbReference>
<dbReference type="InterPro" id="IPR003661">
    <property type="entry name" value="HisK_dim/P_dom"/>
</dbReference>
<name>A0ABT3L7Y2_9CYAN</name>
<evidence type="ECO:0000256" key="1">
    <source>
        <dbReference type="ARBA" id="ARBA00000085"/>
    </source>
</evidence>